<gene>
    <name evidence="1" type="ORF">EZV62_024153</name>
</gene>
<sequence length="90" mass="10336">MHHDLKWVTFHGTYDFTYVLKLFTRETLPNTAQEFAAKASTYLDKLVDLKLAAKYFRGLKDVEVSLLSRILHVRRLGEAHNADSDSLLIA</sequence>
<protein>
    <submittedName>
        <fullName evidence="1">Uncharacterized protein</fullName>
    </submittedName>
</protein>
<comment type="caution">
    <text evidence="1">The sequence shown here is derived from an EMBL/GenBank/DDBJ whole genome shotgun (WGS) entry which is preliminary data.</text>
</comment>
<evidence type="ECO:0000313" key="1">
    <source>
        <dbReference type="EMBL" id="TXG51629.1"/>
    </source>
</evidence>
<dbReference type="GO" id="GO:0003676">
    <property type="term" value="F:nucleic acid binding"/>
    <property type="evidence" value="ECO:0007669"/>
    <property type="project" value="InterPro"/>
</dbReference>
<dbReference type="EMBL" id="VAHF01000011">
    <property type="protein sequence ID" value="TXG51629.1"/>
    <property type="molecule type" value="Genomic_DNA"/>
</dbReference>
<evidence type="ECO:0000313" key="2">
    <source>
        <dbReference type="Proteomes" id="UP000323000"/>
    </source>
</evidence>
<keyword evidence="2" id="KW-1185">Reference proteome</keyword>
<dbReference type="AlphaFoldDB" id="A0A5C7H4I0"/>
<dbReference type="InterPro" id="IPR039637">
    <property type="entry name" value="CNOT7/CNOT8/Pop2"/>
</dbReference>
<dbReference type="GO" id="GO:0004535">
    <property type="term" value="F:poly(A)-specific ribonuclease activity"/>
    <property type="evidence" value="ECO:0007669"/>
    <property type="project" value="InterPro"/>
</dbReference>
<dbReference type="Gene3D" id="3.30.420.10">
    <property type="entry name" value="Ribonuclease H-like superfamily/Ribonuclease H"/>
    <property type="match status" value="1"/>
</dbReference>
<organism evidence="1 2">
    <name type="scientific">Acer yangbiense</name>
    <dbReference type="NCBI Taxonomy" id="1000413"/>
    <lineage>
        <taxon>Eukaryota</taxon>
        <taxon>Viridiplantae</taxon>
        <taxon>Streptophyta</taxon>
        <taxon>Embryophyta</taxon>
        <taxon>Tracheophyta</taxon>
        <taxon>Spermatophyta</taxon>
        <taxon>Magnoliopsida</taxon>
        <taxon>eudicotyledons</taxon>
        <taxon>Gunneridae</taxon>
        <taxon>Pentapetalae</taxon>
        <taxon>rosids</taxon>
        <taxon>malvids</taxon>
        <taxon>Sapindales</taxon>
        <taxon>Sapindaceae</taxon>
        <taxon>Hippocastanoideae</taxon>
        <taxon>Acereae</taxon>
        <taxon>Acer</taxon>
    </lineage>
</organism>
<dbReference type="InterPro" id="IPR012337">
    <property type="entry name" value="RNaseH-like_sf"/>
</dbReference>
<dbReference type="PANTHER" id="PTHR10797">
    <property type="entry name" value="CCR4-NOT TRANSCRIPTION COMPLEX SUBUNIT"/>
    <property type="match status" value="1"/>
</dbReference>
<reference evidence="2" key="1">
    <citation type="journal article" date="2019" name="Gigascience">
        <title>De novo genome assembly of the endangered Acer yangbiense, a plant species with extremely small populations endemic to Yunnan Province, China.</title>
        <authorList>
            <person name="Yang J."/>
            <person name="Wariss H.M."/>
            <person name="Tao L."/>
            <person name="Zhang R."/>
            <person name="Yun Q."/>
            <person name="Hollingsworth P."/>
            <person name="Dao Z."/>
            <person name="Luo G."/>
            <person name="Guo H."/>
            <person name="Ma Y."/>
            <person name="Sun W."/>
        </authorList>
    </citation>
    <scope>NUCLEOTIDE SEQUENCE [LARGE SCALE GENOMIC DNA]</scope>
    <source>
        <strain evidence="2">cv. Malutang</strain>
    </source>
</reference>
<proteinExistence type="predicted"/>
<dbReference type="InterPro" id="IPR036397">
    <property type="entry name" value="RNaseH_sf"/>
</dbReference>
<accession>A0A5C7H4I0</accession>
<dbReference type="Proteomes" id="UP000323000">
    <property type="component" value="Chromosome 11"/>
</dbReference>
<dbReference type="SUPFAM" id="SSF53098">
    <property type="entry name" value="Ribonuclease H-like"/>
    <property type="match status" value="1"/>
</dbReference>
<dbReference type="OrthoDB" id="696953at2759"/>
<dbReference type="GO" id="GO:0030014">
    <property type="term" value="C:CCR4-NOT complex"/>
    <property type="evidence" value="ECO:0007669"/>
    <property type="project" value="InterPro"/>
</dbReference>
<name>A0A5C7H4I0_9ROSI</name>